<evidence type="ECO:0008006" key="4">
    <source>
        <dbReference type="Google" id="ProtNLM"/>
    </source>
</evidence>
<reference evidence="2 3" key="1">
    <citation type="submission" date="2020-08" db="EMBL/GenBank/DDBJ databases">
        <title>Genomic Encyclopedia of Type Strains, Phase IV (KMG-IV): sequencing the most valuable type-strain genomes for metagenomic binning, comparative biology and taxonomic classification.</title>
        <authorList>
            <person name="Goeker M."/>
        </authorList>
    </citation>
    <scope>NUCLEOTIDE SEQUENCE [LARGE SCALE GENOMIC DNA]</scope>
    <source>
        <strain evidence="2 3">DSM 102238</strain>
    </source>
</reference>
<dbReference type="RefSeq" id="WP_246392656.1">
    <property type="nucleotide sequence ID" value="NZ_JACIEK010000001.1"/>
</dbReference>
<evidence type="ECO:0000256" key="1">
    <source>
        <dbReference type="SAM" id="MobiDB-lite"/>
    </source>
</evidence>
<dbReference type="Proteomes" id="UP000542776">
    <property type="component" value="Unassembled WGS sequence"/>
</dbReference>
<sequence>MIDLPEMLSDLRDDDVLLVFRNREIHTRRKAARVTWAILKAAVLSSVAAIEGPPGRDGSPGRDGLPGKDGGQGLPGRDGTAGKDGAAGKDGGAGPQGAPGKDGAAGKDGTPAAVTLGALIVGETIPLAIGSGIRRVTVTTPSAWGIAVGQNLLAFATAVPGPLYAVHDAIAMGKDTISVGVSTPALALASTYAIPCRIARVGG</sequence>
<gene>
    <name evidence="2" type="ORF">GGR04_000692</name>
</gene>
<accession>A0A7W6H2B4</accession>
<dbReference type="EMBL" id="JACIEK010000001">
    <property type="protein sequence ID" value="MBB3996871.1"/>
    <property type="molecule type" value="Genomic_DNA"/>
</dbReference>
<feature type="region of interest" description="Disordered" evidence="1">
    <location>
        <begin position="50"/>
        <end position="108"/>
    </location>
</feature>
<organism evidence="2 3">
    <name type="scientific">Aureimonas pseudogalii</name>
    <dbReference type="NCBI Taxonomy" id="1744844"/>
    <lineage>
        <taxon>Bacteria</taxon>
        <taxon>Pseudomonadati</taxon>
        <taxon>Pseudomonadota</taxon>
        <taxon>Alphaproteobacteria</taxon>
        <taxon>Hyphomicrobiales</taxon>
        <taxon>Aurantimonadaceae</taxon>
        <taxon>Aureimonas</taxon>
    </lineage>
</organism>
<dbReference type="AlphaFoldDB" id="A0A7W6H2B4"/>
<comment type="caution">
    <text evidence="2">The sequence shown here is derived from an EMBL/GenBank/DDBJ whole genome shotgun (WGS) entry which is preliminary data.</text>
</comment>
<name>A0A7W6H2B4_9HYPH</name>
<feature type="compositionally biased region" description="Gly residues" evidence="1">
    <location>
        <begin position="67"/>
        <end position="76"/>
    </location>
</feature>
<dbReference type="InterPro" id="IPR008160">
    <property type="entry name" value="Collagen"/>
</dbReference>
<keyword evidence="3" id="KW-1185">Reference proteome</keyword>
<evidence type="ECO:0000313" key="2">
    <source>
        <dbReference type="EMBL" id="MBB3996871.1"/>
    </source>
</evidence>
<dbReference type="Pfam" id="PF01391">
    <property type="entry name" value="Collagen"/>
    <property type="match status" value="1"/>
</dbReference>
<protein>
    <recommendedName>
        <fullName evidence="4">Collagen-like protein</fullName>
    </recommendedName>
</protein>
<feature type="compositionally biased region" description="Gly residues" evidence="1">
    <location>
        <begin position="88"/>
        <end position="97"/>
    </location>
</feature>
<evidence type="ECO:0000313" key="3">
    <source>
        <dbReference type="Proteomes" id="UP000542776"/>
    </source>
</evidence>
<feature type="compositionally biased region" description="Low complexity" evidence="1">
    <location>
        <begin position="98"/>
        <end position="108"/>
    </location>
</feature>
<proteinExistence type="predicted"/>